<dbReference type="OrthoDB" id="4678123at2"/>
<reference evidence="2 3" key="1">
    <citation type="submission" date="2016-01" db="EMBL/GenBank/DDBJ databases">
        <title>The new phylogeny of the genus Mycobacterium.</title>
        <authorList>
            <person name="Tarcisio F."/>
            <person name="Conor M."/>
            <person name="Antonella G."/>
            <person name="Elisabetta G."/>
            <person name="Giulia F.S."/>
            <person name="Sara T."/>
            <person name="Anna F."/>
            <person name="Clotilde B."/>
            <person name="Roberto B."/>
            <person name="Veronica D.S."/>
            <person name="Fabio R."/>
            <person name="Monica P."/>
            <person name="Olivier J."/>
            <person name="Enrico T."/>
            <person name="Nicola S."/>
        </authorList>
    </citation>
    <scope>NUCLEOTIDE SEQUENCE [LARGE SCALE GENOMIC DNA]</scope>
    <source>
        <strain evidence="2 3">DSM 44852</strain>
    </source>
</reference>
<feature type="transmembrane region" description="Helical" evidence="1">
    <location>
        <begin position="273"/>
        <end position="294"/>
    </location>
</feature>
<keyword evidence="1" id="KW-0472">Membrane</keyword>
<feature type="transmembrane region" description="Helical" evidence="1">
    <location>
        <begin position="194"/>
        <end position="219"/>
    </location>
</feature>
<dbReference type="AlphaFoldDB" id="A0A1X1UCV2"/>
<sequence>MGYGRFASSSFRVLHRRDAASPRSRWQRRFGLAERRDMSSGLDKVDAAPPGLVPIPAAKVPWRPQHYLAVIACLFLFWGAWTLVAWVAAGPRPVTKYRDPGSSAYAIATAYEVGTVLLVLGVGAYVIRGCLRQRRLTFDAQLCIAGLLAYWLDPFYNFIVPMNLYSSNFVNVGSWCSYAPFVVNKACSGSPEPILVIGAIYLVGFLVLAMLGGRILRFVEARHPGASRARMLLAVALFAIIVDLLIDGISSQLDLWSQFIPAGLNIATDARPFPATLPASAILFFGAPTFARYLRDDKGRTLFERGLDHLRPAARRTLSFLSLVGYMQLMVAVTILLTIAPVGLYANNSPVYPAHIINGQCDIGSVHGSAYGPCPGTPGFTAPLRHLPHP</sequence>
<feature type="transmembrane region" description="Helical" evidence="1">
    <location>
        <begin position="104"/>
        <end position="127"/>
    </location>
</feature>
<accession>A0A1X1UCV2</accession>
<evidence type="ECO:0000313" key="3">
    <source>
        <dbReference type="Proteomes" id="UP000193010"/>
    </source>
</evidence>
<protein>
    <recommendedName>
        <fullName evidence="4">DUF5135 domain-containing protein</fullName>
    </recommendedName>
</protein>
<proteinExistence type="predicted"/>
<feature type="transmembrane region" description="Helical" evidence="1">
    <location>
        <begin position="67"/>
        <end position="89"/>
    </location>
</feature>
<organism evidence="2 3">
    <name type="scientific">Mycobacterium florentinum</name>
    <dbReference type="NCBI Taxonomy" id="292462"/>
    <lineage>
        <taxon>Bacteria</taxon>
        <taxon>Bacillati</taxon>
        <taxon>Actinomycetota</taxon>
        <taxon>Actinomycetes</taxon>
        <taxon>Mycobacteriales</taxon>
        <taxon>Mycobacteriaceae</taxon>
        <taxon>Mycobacterium</taxon>
        <taxon>Mycobacterium simiae complex</taxon>
    </lineage>
</organism>
<feature type="transmembrane region" description="Helical" evidence="1">
    <location>
        <begin position="320"/>
        <end position="346"/>
    </location>
</feature>
<name>A0A1X1UCV2_MYCFL</name>
<dbReference type="InterPro" id="IPR033459">
    <property type="entry name" value="AveC-like"/>
</dbReference>
<evidence type="ECO:0008006" key="4">
    <source>
        <dbReference type="Google" id="ProtNLM"/>
    </source>
</evidence>
<evidence type="ECO:0000313" key="2">
    <source>
        <dbReference type="EMBL" id="ORV54558.1"/>
    </source>
</evidence>
<keyword evidence="1" id="KW-0812">Transmembrane</keyword>
<dbReference type="Proteomes" id="UP000193010">
    <property type="component" value="Unassembled WGS sequence"/>
</dbReference>
<dbReference type="STRING" id="292462.AWC05_18380"/>
<keyword evidence="1" id="KW-1133">Transmembrane helix</keyword>
<gene>
    <name evidence="2" type="ORF">AWC05_18380</name>
</gene>
<feature type="transmembrane region" description="Helical" evidence="1">
    <location>
        <begin position="136"/>
        <end position="152"/>
    </location>
</feature>
<comment type="caution">
    <text evidence="2">The sequence shown here is derived from an EMBL/GenBank/DDBJ whole genome shotgun (WGS) entry which is preliminary data.</text>
</comment>
<dbReference type="Pfam" id="PF17198">
    <property type="entry name" value="AveC_like"/>
    <property type="match status" value="1"/>
</dbReference>
<keyword evidence="3" id="KW-1185">Reference proteome</keyword>
<evidence type="ECO:0000256" key="1">
    <source>
        <dbReference type="SAM" id="Phobius"/>
    </source>
</evidence>
<feature type="transmembrane region" description="Helical" evidence="1">
    <location>
        <begin position="231"/>
        <end position="253"/>
    </location>
</feature>
<dbReference type="EMBL" id="LQOV01000008">
    <property type="protein sequence ID" value="ORV54558.1"/>
    <property type="molecule type" value="Genomic_DNA"/>
</dbReference>